<evidence type="ECO:0000313" key="2">
    <source>
        <dbReference type="Proteomes" id="UP000075230"/>
    </source>
</evidence>
<protein>
    <submittedName>
        <fullName evidence="1">Amidohydrolase</fullName>
    </submittedName>
</protein>
<dbReference type="Gene3D" id="3.20.20.140">
    <property type="entry name" value="Metal-dependent hydrolases"/>
    <property type="match status" value="1"/>
</dbReference>
<dbReference type="AlphaFoldDB" id="A0A146FYZ6"/>
<gene>
    <name evidence="1" type="ORF">RIB2604_03700820</name>
</gene>
<dbReference type="InterPro" id="IPR011059">
    <property type="entry name" value="Metal-dep_hydrolase_composite"/>
</dbReference>
<keyword evidence="1" id="KW-0378">Hydrolase</keyword>
<dbReference type="Proteomes" id="UP000075230">
    <property type="component" value="Unassembled WGS sequence"/>
</dbReference>
<sequence length="209" mass="23171">MITDEPLTRIGTPTDEALSVNCRKSEEIDGLSRYSGCDRGRPPLQTILSPRNPISRAGSHRLRMIADKQAPLQGCMSRHVSSAFNDCLHTACALLRQSMPIMSITPHSATCIQKLLMTMKFPVVELDTCEGGLRYVSLHDSHVVILKLFRPNVSVTVDPVSGLIVRVFERDSNTPLSELIQPGDIDLRGKYVLPGLVDAHTHIFLHSYE</sequence>
<dbReference type="VEuPathDB" id="FungiDB:ASPFODRAFT_135627"/>
<evidence type="ECO:0000313" key="1">
    <source>
        <dbReference type="EMBL" id="GAT30874.1"/>
    </source>
</evidence>
<accession>A0A146FYZ6</accession>
<reference evidence="2" key="2">
    <citation type="submission" date="2016-02" db="EMBL/GenBank/DDBJ databases">
        <title>Genome sequencing of Aspergillus luchuensis NBRC 4314.</title>
        <authorList>
            <person name="Yamada O."/>
        </authorList>
    </citation>
    <scope>NUCLEOTIDE SEQUENCE [LARGE SCALE GENOMIC DNA]</scope>
    <source>
        <strain evidence="2">RIB 2604</strain>
    </source>
</reference>
<organism evidence="1 2">
    <name type="scientific">Aspergillus kawachii</name>
    <name type="common">White koji mold</name>
    <name type="synonym">Aspergillus awamori var. kawachi</name>
    <dbReference type="NCBI Taxonomy" id="1069201"/>
    <lineage>
        <taxon>Eukaryota</taxon>
        <taxon>Fungi</taxon>
        <taxon>Dikarya</taxon>
        <taxon>Ascomycota</taxon>
        <taxon>Pezizomycotina</taxon>
        <taxon>Eurotiomycetes</taxon>
        <taxon>Eurotiomycetidae</taxon>
        <taxon>Eurotiales</taxon>
        <taxon>Aspergillaceae</taxon>
        <taxon>Aspergillus</taxon>
        <taxon>Aspergillus subgen. Circumdati</taxon>
    </lineage>
</organism>
<dbReference type="GO" id="GO:0016810">
    <property type="term" value="F:hydrolase activity, acting on carbon-nitrogen (but not peptide) bonds"/>
    <property type="evidence" value="ECO:0007669"/>
    <property type="project" value="InterPro"/>
</dbReference>
<dbReference type="Gene3D" id="2.30.40.10">
    <property type="entry name" value="Urease, subunit C, domain 1"/>
    <property type="match status" value="1"/>
</dbReference>
<dbReference type="SUPFAM" id="SSF51338">
    <property type="entry name" value="Composite domain of metallo-dependent hydrolases"/>
    <property type="match status" value="1"/>
</dbReference>
<reference evidence="1 2" key="1">
    <citation type="journal article" date="2016" name="DNA Res.">
        <title>Genome sequence of Aspergillus luchuensis NBRC 4314.</title>
        <authorList>
            <person name="Yamada O."/>
            <person name="Machida M."/>
            <person name="Hosoyama A."/>
            <person name="Goto M."/>
            <person name="Takahashi T."/>
            <person name="Futagami T."/>
            <person name="Yamagata Y."/>
            <person name="Takeuchi M."/>
            <person name="Kobayashi T."/>
            <person name="Koike H."/>
            <person name="Abe K."/>
            <person name="Asai K."/>
            <person name="Arita M."/>
            <person name="Fujita N."/>
            <person name="Fukuda K."/>
            <person name="Higa K."/>
            <person name="Horikawa H."/>
            <person name="Ishikawa T."/>
            <person name="Jinno K."/>
            <person name="Kato Y."/>
            <person name="Kirimura K."/>
            <person name="Mizutani O."/>
            <person name="Nakasone K."/>
            <person name="Sano M."/>
            <person name="Shiraishi Y."/>
            <person name="Tsukahara M."/>
            <person name="Gomi K."/>
        </authorList>
    </citation>
    <scope>NUCLEOTIDE SEQUENCE [LARGE SCALE GENOMIC DNA]</scope>
    <source>
        <strain evidence="1 2">RIB 2604</strain>
    </source>
</reference>
<comment type="caution">
    <text evidence="1">The sequence shown here is derived from an EMBL/GenBank/DDBJ whole genome shotgun (WGS) entry which is preliminary data.</text>
</comment>
<proteinExistence type="predicted"/>
<name>A0A146FYZ6_ASPKA</name>
<dbReference type="EMBL" id="BCWF01000036">
    <property type="protein sequence ID" value="GAT30874.1"/>
    <property type="molecule type" value="Genomic_DNA"/>
</dbReference>